<comment type="caution">
    <text evidence="1">The sequence shown here is derived from an EMBL/GenBank/DDBJ whole genome shotgun (WGS) entry which is preliminary data.</text>
</comment>
<dbReference type="Proteomes" id="UP001168098">
    <property type="component" value="Unassembled WGS sequence"/>
</dbReference>
<evidence type="ECO:0000313" key="1">
    <source>
        <dbReference type="EMBL" id="KAJ9706372.1"/>
    </source>
</evidence>
<gene>
    <name evidence="1" type="ORF">PVL29_001742</name>
</gene>
<dbReference type="AlphaFoldDB" id="A0AA39E6C0"/>
<dbReference type="EMBL" id="JARBHA010000002">
    <property type="protein sequence ID" value="KAJ9706372.1"/>
    <property type="molecule type" value="Genomic_DNA"/>
</dbReference>
<protein>
    <submittedName>
        <fullName evidence="1">Uncharacterized protein</fullName>
    </submittedName>
</protein>
<accession>A0AA39E6C0</accession>
<keyword evidence="2" id="KW-1185">Reference proteome</keyword>
<evidence type="ECO:0000313" key="2">
    <source>
        <dbReference type="Proteomes" id="UP001168098"/>
    </source>
</evidence>
<name>A0AA39E6C0_VITRO</name>
<sequence length="62" mass="7361">MPISTLSWVPLLRWREAISVRIRDRDREKPDSAFQLFRFSAFLSVLRISSTSTHRQQLCPEK</sequence>
<reference evidence="1 2" key="1">
    <citation type="journal article" date="2023" name="BMC Biotechnol.">
        <title>Vitis rotundifolia cv Carlos genome sequencing.</title>
        <authorList>
            <person name="Huff M."/>
            <person name="Hulse-Kemp A."/>
            <person name="Scheffler B."/>
            <person name="Youngblood R."/>
            <person name="Simpson S."/>
            <person name="Babiker E."/>
            <person name="Staton M."/>
        </authorList>
    </citation>
    <scope>NUCLEOTIDE SEQUENCE [LARGE SCALE GENOMIC DNA]</scope>
    <source>
        <tissue evidence="1">Leaf</tissue>
    </source>
</reference>
<proteinExistence type="predicted"/>
<organism evidence="1 2">
    <name type="scientific">Vitis rotundifolia</name>
    <name type="common">Muscadine grape</name>
    <dbReference type="NCBI Taxonomy" id="103349"/>
    <lineage>
        <taxon>Eukaryota</taxon>
        <taxon>Viridiplantae</taxon>
        <taxon>Streptophyta</taxon>
        <taxon>Embryophyta</taxon>
        <taxon>Tracheophyta</taxon>
        <taxon>Spermatophyta</taxon>
        <taxon>Magnoliopsida</taxon>
        <taxon>eudicotyledons</taxon>
        <taxon>Gunneridae</taxon>
        <taxon>Pentapetalae</taxon>
        <taxon>rosids</taxon>
        <taxon>Vitales</taxon>
        <taxon>Vitaceae</taxon>
        <taxon>Viteae</taxon>
        <taxon>Vitis</taxon>
    </lineage>
</organism>